<evidence type="ECO:0000259" key="4">
    <source>
        <dbReference type="PROSITE" id="PS51670"/>
    </source>
</evidence>
<reference evidence="5" key="1">
    <citation type="submission" date="2021-03" db="EMBL/GenBank/DDBJ databases">
        <authorList>
            <person name="Bekaert M."/>
        </authorList>
    </citation>
    <scope>NUCLEOTIDE SEQUENCE</scope>
</reference>
<dbReference type="PANTHER" id="PTHR21724:SF109">
    <property type="entry name" value="SHKT DOMAIN-CONTAINING PROTEIN"/>
    <property type="match status" value="1"/>
</dbReference>
<dbReference type="Pfam" id="PF01549">
    <property type="entry name" value="ShK"/>
    <property type="match status" value="4"/>
</dbReference>
<feature type="domain" description="ShKT" evidence="4">
    <location>
        <begin position="175"/>
        <end position="210"/>
    </location>
</feature>
<feature type="disulfide bond" evidence="1">
    <location>
        <begin position="32"/>
        <end position="66"/>
    </location>
</feature>
<accession>A0A8S3SYN7</accession>
<sequence length="254" mass="27890">MLKSFLLLSSVLTLTYGQAIQLMSGTTTKTQCKDRLPNCFAFKKESCLAPYEQWAKDYCPVFCGFCVGPTTPVPPCENIKPNCHVYQKPVCTDDAYKQWAFDNCAYYCRLCTPDQLLLKDSQLTTLPPALCVDKRQDCDKYGKDSCTGQYSTWARENCNRYCGFCTGLPTTAKPCIDAIPNCNQFQKDTCTNIKYKGWAAENCSKYCGFCSDGSSSGNQPSVTSAPTFAPPRPQAPGNQPTPSATLAPPLPAGK</sequence>
<keyword evidence="1" id="KW-1015">Disulfide bond</keyword>
<keyword evidence="6" id="KW-1185">Reference proteome</keyword>
<dbReference type="AlphaFoldDB" id="A0A8S3SYN7"/>
<dbReference type="PROSITE" id="PS51670">
    <property type="entry name" value="SHKT"/>
    <property type="match status" value="2"/>
</dbReference>
<organism evidence="5 6">
    <name type="scientific">Mytilus edulis</name>
    <name type="common">Blue mussel</name>
    <dbReference type="NCBI Taxonomy" id="6550"/>
    <lineage>
        <taxon>Eukaryota</taxon>
        <taxon>Metazoa</taxon>
        <taxon>Spiralia</taxon>
        <taxon>Lophotrochozoa</taxon>
        <taxon>Mollusca</taxon>
        <taxon>Bivalvia</taxon>
        <taxon>Autobranchia</taxon>
        <taxon>Pteriomorphia</taxon>
        <taxon>Mytilida</taxon>
        <taxon>Mytiloidea</taxon>
        <taxon>Mytilidae</taxon>
        <taxon>Mytilinae</taxon>
        <taxon>Mytilus</taxon>
    </lineage>
</organism>
<dbReference type="OrthoDB" id="6121024at2759"/>
<evidence type="ECO:0000313" key="6">
    <source>
        <dbReference type="Proteomes" id="UP000683360"/>
    </source>
</evidence>
<evidence type="ECO:0000256" key="3">
    <source>
        <dbReference type="SAM" id="SignalP"/>
    </source>
</evidence>
<dbReference type="PANTHER" id="PTHR21724">
    <property type="entry name" value="SHKT DOMAIN-CONTAINING PROTEIN"/>
    <property type="match status" value="1"/>
</dbReference>
<gene>
    <name evidence="5" type="ORF">MEDL_37646</name>
</gene>
<proteinExistence type="predicted"/>
<protein>
    <recommendedName>
        <fullName evidence="4">ShKT domain-containing protein</fullName>
    </recommendedName>
</protein>
<evidence type="ECO:0000313" key="5">
    <source>
        <dbReference type="EMBL" id="CAG2224510.1"/>
    </source>
</evidence>
<dbReference type="EMBL" id="CAJPWZ010001806">
    <property type="protein sequence ID" value="CAG2224510.1"/>
    <property type="molecule type" value="Genomic_DNA"/>
</dbReference>
<dbReference type="InterPro" id="IPR003582">
    <property type="entry name" value="ShKT_dom"/>
</dbReference>
<evidence type="ECO:0000256" key="2">
    <source>
        <dbReference type="SAM" id="MobiDB-lite"/>
    </source>
</evidence>
<feature type="region of interest" description="Disordered" evidence="2">
    <location>
        <begin position="214"/>
        <end position="254"/>
    </location>
</feature>
<name>A0A8S3SYN7_MYTED</name>
<comment type="caution">
    <text evidence="1">Lacks conserved residue(s) required for the propagation of feature annotation.</text>
</comment>
<feature type="chain" id="PRO_5035774932" description="ShKT domain-containing protein" evidence="3">
    <location>
        <begin position="18"/>
        <end position="254"/>
    </location>
</feature>
<evidence type="ECO:0000256" key="1">
    <source>
        <dbReference type="PROSITE-ProRule" id="PRU01005"/>
    </source>
</evidence>
<feature type="compositionally biased region" description="Polar residues" evidence="2">
    <location>
        <begin position="214"/>
        <end position="226"/>
    </location>
</feature>
<feature type="domain" description="ShKT" evidence="4">
    <location>
        <begin position="32"/>
        <end position="66"/>
    </location>
</feature>
<feature type="signal peptide" evidence="3">
    <location>
        <begin position="1"/>
        <end position="17"/>
    </location>
</feature>
<keyword evidence="3" id="KW-0732">Signal</keyword>
<dbReference type="SMART" id="SM00254">
    <property type="entry name" value="ShKT"/>
    <property type="match status" value="4"/>
</dbReference>
<dbReference type="Proteomes" id="UP000683360">
    <property type="component" value="Unassembled WGS sequence"/>
</dbReference>
<comment type="caution">
    <text evidence="5">The sequence shown here is derived from an EMBL/GenBank/DDBJ whole genome shotgun (WGS) entry which is preliminary data.</text>
</comment>
<dbReference type="Gene3D" id="1.10.10.1940">
    <property type="match status" value="2"/>
</dbReference>